<sequence length="362" mass="41251">MTSPQKGGSSVQMTQMMETCSSILPATQLKIASAFWAGASADSYQPTNLQPHAEYYVQQCRAAYHALRSSLPVTKHDDILLVVQKIKEGLQRHEIIDNCDSLAGNIRANSKIEKSEMLGKTLDLVASLLLMVDVGKPPVDRIWTGRSYRCWDEGDVYSFTACIFPVQISARNERVQLSDDFNARNLSVIAGLKVELTNNLLDHLEVVDFRGHTTVMIFHHASFLKNQEHPLFPAGFVEETLQTLALLFPQNSWYNESIKWYEKHLKPGLADADSNVLDCGQLIMRDINEYRYWNVKLLRLKELFDSAKPRTMRQWWNDRREGTQWYGLWVAVGFTVFFGLVQSIEGAIQVYKAYHPETGTDL</sequence>
<keyword evidence="2" id="KW-1185">Reference proteome</keyword>
<evidence type="ECO:0000313" key="1">
    <source>
        <dbReference type="EMBL" id="CAI6089559.1"/>
    </source>
</evidence>
<proteinExistence type="predicted"/>
<name>A0AA35M3J6_9HYPO</name>
<gene>
    <name evidence="1" type="ORF">CCHLO57077_00012037</name>
</gene>
<dbReference type="Proteomes" id="UP001160390">
    <property type="component" value="Unassembled WGS sequence"/>
</dbReference>
<comment type="caution">
    <text evidence="1">The sequence shown here is derived from an EMBL/GenBank/DDBJ whole genome shotgun (WGS) entry which is preliminary data.</text>
</comment>
<dbReference type="AlphaFoldDB" id="A0AA35M3J6"/>
<organism evidence="1 2">
    <name type="scientific">Clonostachys chloroleuca</name>
    <dbReference type="NCBI Taxonomy" id="1926264"/>
    <lineage>
        <taxon>Eukaryota</taxon>
        <taxon>Fungi</taxon>
        <taxon>Dikarya</taxon>
        <taxon>Ascomycota</taxon>
        <taxon>Pezizomycotina</taxon>
        <taxon>Sordariomycetes</taxon>
        <taxon>Hypocreomycetidae</taxon>
        <taxon>Hypocreales</taxon>
        <taxon>Bionectriaceae</taxon>
        <taxon>Clonostachys</taxon>
    </lineage>
</organism>
<reference evidence="1" key="1">
    <citation type="submission" date="2023-01" db="EMBL/GenBank/DDBJ databases">
        <authorList>
            <person name="Piombo E."/>
        </authorList>
    </citation>
    <scope>NUCLEOTIDE SEQUENCE</scope>
</reference>
<evidence type="ECO:0000313" key="2">
    <source>
        <dbReference type="Proteomes" id="UP001160390"/>
    </source>
</evidence>
<accession>A0AA35M3J6</accession>
<protein>
    <submittedName>
        <fullName evidence="1">Uncharacterized protein</fullName>
    </submittedName>
</protein>
<dbReference type="EMBL" id="CABFNP030001008">
    <property type="protein sequence ID" value="CAI6089559.1"/>
    <property type="molecule type" value="Genomic_DNA"/>
</dbReference>